<organism evidence="2 3">
    <name type="scientific">Ciceribacter naphthalenivorans</name>
    <dbReference type="NCBI Taxonomy" id="1118451"/>
    <lineage>
        <taxon>Bacteria</taxon>
        <taxon>Pseudomonadati</taxon>
        <taxon>Pseudomonadota</taxon>
        <taxon>Alphaproteobacteria</taxon>
        <taxon>Hyphomicrobiales</taxon>
        <taxon>Rhizobiaceae</taxon>
        <taxon>Ciceribacter</taxon>
    </lineage>
</organism>
<evidence type="ECO:0000313" key="2">
    <source>
        <dbReference type="EMBL" id="GEO87601.1"/>
    </source>
</evidence>
<proteinExistence type="predicted"/>
<comment type="caution">
    <text evidence="2">The sequence shown here is derived from an EMBL/GenBank/DDBJ whole genome shotgun (WGS) entry which is preliminary data.</text>
</comment>
<sequence length="155" mass="17299">MLPTAFEGIRKQRDQGKVTTRRQDEPSPMGDYNIIIDRQPVTGSHCEPFDAANPRRRGQAGQGRCRINTGNTWHAKQAPNEGSAWQRTGYRFQSADIVDAAVKPFCLWTDTDNRCPTQVIAAAGTMMLRNEFSLIESRNTAAARWASIAQPATMF</sequence>
<feature type="region of interest" description="Disordered" evidence="1">
    <location>
        <begin position="1"/>
        <end position="31"/>
    </location>
</feature>
<dbReference type="Proteomes" id="UP000321717">
    <property type="component" value="Unassembled WGS sequence"/>
</dbReference>
<name>A0A512HQ72_9HYPH</name>
<reference evidence="2 3" key="1">
    <citation type="submission" date="2019-07" db="EMBL/GenBank/DDBJ databases">
        <title>Whole genome shotgun sequence of Rhizobium naphthalenivorans NBRC 107585.</title>
        <authorList>
            <person name="Hosoyama A."/>
            <person name="Uohara A."/>
            <person name="Ohji S."/>
            <person name="Ichikawa N."/>
        </authorList>
    </citation>
    <scope>NUCLEOTIDE SEQUENCE [LARGE SCALE GENOMIC DNA]</scope>
    <source>
        <strain evidence="2 3">NBRC 107585</strain>
    </source>
</reference>
<gene>
    <name evidence="2" type="ORF">RNA01_45330</name>
</gene>
<dbReference type="AlphaFoldDB" id="A0A512HQ72"/>
<feature type="compositionally biased region" description="Basic and acidic residues" evidence="1">
    <location>
        <begin position="8"/>
        <end position="25"/>
    </location>
</feature>
<dbReference type="EMBL" id="BJZP01000061">
    <property type="protein sequence ID" value="GEO87601.1"/>
    <property type="molecule type" value="Genomic_DNA"/>
</dbReference>
<keyword evidence="3" id="KW-1185">Reference proteome</keyword>
<evidence type="ECO:0000313" key="3">
    <source>
        <dbReference type="Proteomes" id="UP000321717"/>
    </source>
</evidence>
<accession>A0A512HQ72</accession>
<protein>
    <submittedName>
        <fullName evidence="2">Uncharacterized protein</fullName>
    </submittedName>
</protein>
<evidence type="ECO:0000256" key="1">
    <source>
        <dbReference type="SAM" id="MobiDB-lite"/>
    </source>
</evidence>